<reference evidence="1 2" key="1">
    <citation type="submission" date="2017-06" db="EMBL/GenBank/DDBJ databases">
        <title>Genome sequencing of cyanobaciteial culture collection at National Institute for Environmental Studies (NIES).</title>
        <authorList>
            <person name="Hirose Y."/>
            <person name="Shimura Y."/>
            <person name="Fujisawa T."/>
            <person name="Nakamura Y."/>
            <person name="Kawachi M."/>
        </authorList>
    </citation>
    <scope>NUCLEOTIDE SEQUENCE [LARGE SCALE GENOMIC DNA]</scope>
    <source>
        <strain evidence="1 2">NIES-2135</strain>
    </source>
</reference>
<proteinExistence type="predicted"/>
<dbReference type="InterPro" id="IPR027417">
    <property type="entry name" value="P-loop_NTPase"/>
</dbReference>
<gene>
    <name evidence="1" type="ORF">NIES2135_09790</name>
</gene>
<evidence type="ECO:0000313" key="1">
    <source>
        <dbReference type="EMBL" id="BAY54165.1"/>
    </source>
</evidence>
<dbReference type="SUPFAM" id="SSF52540">
    <property type="entry name" value="P-loop containing nucleoside triphosphate hydrolases"/>
    <property type="match status" value="1"/>
</dbReference>
<dbReference type="Proteomes" id="UP000217895">
    <property type="component" value="Chromosome"/>
</dbReference>
<sequence>MSKPGQHNQIITIIGSRRTGKTTFMAGLAYWHRQFKSQRFTIDPVGEDTHKLADKAENMICQGLSLDPTLPTDNIDELPEYSFDIWIKQPFKKERIVLVARDYPGEVFDSINGADSLHSDYIDECFQQRVGGCLILLDRWDDDAYYVPRIQKFVQLLHDYGRADLRVAIAISKCERGEIWPCRLDPKRDLFETHLPRTTEILKKGIAKTKLQFFAISTFGVLDPITNPRPNRRDEIVFHEEFGEQRFCYLRERKVWQPYGLMAPIYWLAKEARMSSGH</sequence>
<evidence type="ECO:0000313" key="2">
    <source>
        <dbReference type="Proteomes" id="UP000217895"/>
    </source>
</evidence>
<dbReference type="AlphaFoldDB" id="A0A1Z4JBK1"/>
<accession>A0A1Z4JBK1</accession>
<dbReference type="EMBL" id="AP018203">
    <property type="protein sequence ID" value="BAY54165.1"/>
    <property type="molecule type" value="Genomic_DNA"/>
</dbReference>
<keyword evidence="2" id="KW-1185">Reference proteome</keyword>
<organism evidence="1 2">
    <name type="scientific">Leptolyngbya boryana NIES-2135</name>
    <dbReference type="NCBI Taxonomy" id="1973484"/>
    <lineage>
        <taxon>Bacteria</taxon>
        <taxon>Bacillati</taxon>
        <taxon>Cyanobacteriota</taxon>
        <taxon>Cyanophyceae</taxon>
        <taxon>Leptolyngbyales</taxon>
        <taxon>Leptolyngbyaceae</taxon>
        <taxon>Leptolyngbya group</taxon>
        <taxon>Leptolyngbya</taxon>
    </lineage>
</organism>
<evidence type="ECO:0008006" key="3">
    <source>
        <dbReference type="Google" id="ProtNLM"/>
    </source>
</evidence>
<name>A0A1Z4JBK1_LEPBY</name>
<protein>
    <recommendedName>
        <fullName evidence="3">Double-GTPase 2 domain-containing protein</fullName>
    </recommendedName>
</protein>